<keyword evidence="2" id="KW-0067">ATP-binding</keyword>
<reference evidence="4 5" key="1">
    <citation type="submission" date="2020-02" db="EMBL/GenBank/DDBJ databases">
        <title>Draft genome sequence of Haematococcus lacustris strain NIES-144.</title>
        <authorList>
            <person name="Morimoto D."/>
            <person name="Nakagawa S."/>
            <person name="Yoshida T."/>
            <person name="Sawayama S."/>
        </authorList>
    </citation>
    <scope>NUCLEOTIDE SEQUENCE [LARGE SCALE GENOMIC DNA]</scope>
    <source>
        <strain evidence="4 5">NIES-144</strain>
    </source>
</reference>
<dbReference type="Pfam" id="PF08433">
    <property type="entry name" value="KTI12"/>
    <property type="match status" value="1"/>
</dbReference>
<comment type="similarity">
    <text evidence="3">Belongs to the KTI12 family.</text>
</comment>
<proteinExistence type="inferred from homology"/>
<dbReference type="EMBL" id="BLLF01000488">
    <property type="protein sequence ID" value="GFH12296.1"/>
    <property type="molecule type" value="Genomic_DNA"/>
</dbReference>
<dbReference type="AlphaFoldDB" id="A0A699YZ89"/>
<protein>
    <submittedName>
        <fullName evidence="4">Protein KTI12</fullName>
    </submittedName>
</protein>
<sequence>MVLVVLCGQPCSGKSWVADQLASRFAADGQDVVKVDEPSLHLQRNAAYADASSEKSTRGALRAAVDRAITRKSVTLMDSLNNIKGYRYELWCLARAASTKYCMVHVDTITEQCRAWNAGRGGEGYADSMCVCRAAI</sequence>
<evidence type="ECO:0000313" key="5">
    <source>
        <dbReference type="Proteomes" id="UP000485058"/>
    </source>
</evidence>
<name>A0A699YZ89_HAELA</name>
<feature type="non-terminal residue" evidence="4">
    <location>
        <position position="1"/>
    </location>
</feature>
<keyword evidence="5" id="KW-1185">Reference proteome</keyword>
<gene>
    <name evidence="4" type="ORF">HaLaN_07953</name>
</gene>
<dbReference type="Gene3D" id="3.40.50.300">
    <property type="entry name" value="P-loop containing nucleotide triphosphate hydrolases"/>
    <property type="match status" value="1"/>
</dbReference>
<comment type="caution">
    <text evidence="4">The sequence shown here is derived from an EMBL/GenBank/DDBJ whole genome shotgun (WGS) entry which is preliminary data.</text>
</comment>
<dbReference type="SUPFAM" id="SSF52540">
    <property type="entry name" value="P-loop containing nucleoside triphosphate hydrolases"/>
    <property type="match status" value="1"/>
</dbReference>
<dbReference type="GO" id="GO:0005524">
    <property type="term" value="F:ATP binding"/>
    <property type="evidence" value="ECO:0007669"/>
    <property type="project" value="UniProtKB-KW"/>
</dbReference>
<dbReference type="Proteomes" id="UP000485058">
    <property type="component" value="Unassembled WGS sequence"/>
</dbReference>
<evidence type="ECO:0000256" key="3">
    <source>
        <dbReference type="ARBA" id="ARBA00025768"/>
    </source>
</evidence>
<evidence type="ECO:0000313" key="4">
    <source>
        <dbReference type="EMBL" id="GFH12296.1"/>
    </source>
</evidence>
<dbReference type="InterPro" id="IPR027417">
    <property type="entry name" value="P-loop_NTPase"/>
</dbReference>
<evidence type="ECO:0000256" key="2">
    <source>
        <dbReference type="ARBA" id="ARBA00022840"/>
    </source>
</evidence>
<dbReference type="InterPro" id="IPR013641">
    <property type="entry name" value="KTI12/PSTK"/>
</dbReference>
<keyword evidence="1" id="KW-0547">Nucleotide-binding</keyword>
<evidence type="ECO:0000256" key="1">
    <source>
        <dbReference type="ARBA" id="ARBA00022741"/>
    </source>
</evidence>
<organism evidence="4 5">
    <name type="scientific">Haematococcus lacustris</name>
    <name type="common">Green alga</name>
    <name type="synonym">Haematococcus pluvialis</name>
    <dbReference type="NCBI Taxonomy" id="44745"/>
    <lineage>
        <taxon>Eukaryota</taxon>
        <taxon>Viridiplantae</taxon>
        <taxon>Chlorophyta</taxon>
        <taxon>core chlorophytes</taxon>
        <taxon>Chlorophyceae</taxon>
        <taxon>CS clade</taxon>
        <taxon>Chlamydomonadales</taxon>
        <taxon>Haematococcaceae</taxon>
        <taxon>Haematococcus</taxon>
    </lineage>
</organism>
<dbReference type="PANTHER" id="PTHR12435">
    <property type="match status" value="1"/>
</dbReference>
<accession>A0A699YZ89</accession>